<accession>A0ABR2I3Y0</accession>
<feature type="compositionally biased region" description="Low complexity" evidence="1">
    <location>
        <begin position="16"/>
        <end position="28"/>
    </location>
</feature>
<proteinExistence type="predicted"/>
<dbReference type="EMBL" id="JAPCWZ010000007">
    <property type="protein sequence ID" value="KAK8856872.1"/>
    <property type="molecule type" value="Genomic_DNA"/>
</dbReference>
<evidence type="ECO:0000313" key="2">
    <source>
        <dbReference type="EMBL" id="KAK8856872.1"/>
    </source>
</evidence>
<name>A0ABR2I3Y0_9PEZI</name>
<reference evidence="2 3" key="1">
    <citation type="journal article" date="2024" name="IMA Fungus">
        <title>Apiospora arundinis, a panoply of carbohydrate-active enzymes and secondary metabolites.</title>
        <authorList>
            <person name="Sorensen T."/>
            <person name="Petersen C."/>
            <person name="Muurmann A.T."/>
            <person name="Christiansen J.V."/>
            <person name="Brundto M.L."/>
            <person name="Overgaard C.K."/>
            <person name="Boysen A.T."/>
            <person name="Wollenberg R.D."/>
            <person name="Larsen T.O."/>
            <person name="Sorensen J.L."/>
            <person name="Nielsen K.L."/>
            <person name="Sondergaard T.E."/>
        </authorList>
    </citation>
    <scope>NUCLEOTIDE SEQUENCE [LARGE SCALE GENOMIC DNA]</scope>
    <source>
        <strain evidence="2 3">AAU 773</strain>
    </source>
</reference>
<evidence type="ECO:0000256" key="1">
    <source>
        <dbReference type="SAM" id="MobiDB-lite"/>
    </source>
</evidence>
<dbReference type="Proteomes" id="UP001390339">
    <property type="component" value="Unassembled WGS sequence"/>
</dbReference>
<comment type="caution">
    <text evidence="2">The sequence shown here is derived from an EMBL/GenBank/DDBJ whole genome shotgun (WGS) entry which is preliminary data.</text>
</comment>
<evidence type="ECO:0000313" key="3">
    <source>
        <dbReference type="Proteomes" id="UP001390339"/>
    </source>
</evidence>
<organism evidence="2 3">
    <name type="scientific">Apiospora arundinis</name>
    <dbReference type="NCBI Taxonomy" id="335852"/>
    <lineage>
        <taxon>Eukaryota</taxon>
        <taxon>Fungi</taxon>
        <taxon>Dikarya</taxon>
        <taxon>Ascomycota</taxon>
        <taxon>Pezizomycotina</taxon>
        <taxon>Sordariomycetes</taxon>
        <taxon>Xylariomycetidae</taxon>
        <taxon>Amphisphaeriales</taxon>
        <taxon>Apiosporaceae</taxon>
        <taxon>Apiospora</taxon>
    </lineage>
</organism>
<keyword evidence="3" id="KW-1185">Reference proteome</keyword>
<protein>
    <submittedName>
        <fullName evidence="2">Uncharacterized protein</fullName>
    </submittedName>
</protein>
<feature type="region of interest" description="Disordered" evidence="1">
    <location>
        <begin position="1"/>
        <end position="28"/>
    </location>
</feature>
<gene>
    <name evidence="2" type="ORF">PGQ11_012784</name>
</gene>
<sequence>MRNDGQPTSLLHHLPALTSSRASTSSLCSRTRRIVRSARRLPSWRRRTAPLGPKIVDKLDGGGGGTPSFHELWSAPLFFTHGVSDDWIYKIRTFTRHGTGRVEPDLASSR</sequence>